<dbReference type="InterPro" id="IPR029071">
    <property type="entry name" value="Ubiquitin-like_domsf"/>
</dbReference>
<reference evidence="7 8" key="1">
    <citation type="journal article" date="2018" name="Mycol. Prog.">
        <title>Coniella lustricola, a new species from submerged detritus.</title>
        <authorList>
            <person name="Raudabaugh D.B."/>
            <person name="Iturriaga T."/>
            <person name="Carver A."/>
            <person name="Mondo S."/>
            <person name="Pangilinan J."/>
            <person name="Lipzen A."/>
            <person name="He G."/>
            <person name="Amirebrahimi M."/>
            <person name="Grigoriev I.V."/>
            <person name="Miller A.N."/>
        </authorList>
    </citation>
    <scope>NUCLEOTIDE SEQUENCE [LARGE SCALE GENOMIC DNA]</scope>
    <source>
        <strain evidence="7 8">B22-T-1</strain>
    </source>
</reference>
<comment type="similarity">
    <text evidence="4">Belongs to the TBCB family.</text>
</comment>
<dbReference type="Gene3D" id="3.10.20.90">
    <property type="entry name" value="Phosphatidylinositol 3-kinase Catalytic Subunit, Chain A, domain 1"/>
    <property type="match status" value="1"/>
</dbReference>
<protein>
    <submittedName>
        <fullName evidence="7">Tubulin specific chaperone cofactor B</fullName>
    </submittedName>
</protein>
<evidence type="ECO:0000256" key="4">
    <source>
        <dbReference type="ARBA" id="ARBA00025779"/>
    </source>
</evidence>
<dbReference type="SUPFAM" id="SSF54236">
    <property type="entry name" value="Ubiquitin-like"/>
    <property type="match status" value="1"/>
</dbReference>
<dbReference type="PANTHER" id="PTHR18916:SF85">
    <property type="entry name" value="TUBULIN-FOLDING COFACTOR B"/>
    <property type="match status" value="1"/>
</dbReference>
<dbReference type="InterPro" id="IPR045172">
    <property type="entry name" value="TBCB_Ubl"/>
</dbReference>
<feature type="domain" description="Ubiquitin-like" evidence="5">
    <location>
        <begin position="2"/>
        <end position="87"/>
    </location>
</feature>
<dbReference type="Pfam" id="PF14560">
    <property type="entry name" value="Ubiquitin_2"/>
    <property type="match status" value="1"/>
</dbReference>
<organism evidence="7 8">
    <name type="scientific">Coniella lustricola</name>
    <dbReference type="NCBI Taxonomy" id="2025994"/>
    <lineage>
        <taxon>Eukaryota</taxon>
        <taxon>Fungi</taxon>
        <taxon>Dikarya</taxon>
        <taxon>Ascomycota</taxon>
        <taxon>Pezizomycotina</taxon>
        <taxon>Sordariomycetes</taxon>
        <taxon>Sordariomycetidae</taxon>
        <taxon>Diaporthales</taxon>
        <taxon>Schizoparmaceae</taxon>
        <taxon>Coniella</taxon>
    </lineage>
</organism>
<proteinExistence type="inferred from homology"/>
<dbReference type="PROSITE" id="PS50053">
    <property type="entry name" value="UBIQUITIN_2"/>
    <property type="match status" value="1"/>
</dbReference>
<dbReference type="FunCoup" id="A0A2T2ZVF7">
    <property type="interactions" value="685"/>
</dbReference>
<dbReference type="CDD" id="cd01789">
    <property type="entry name" value="Ubl_TBCB"/>
    <property type="match status" value="1"/>
</dbReference>
<dbReference type="GO" id="GO:0005634">
    <property type="term" value="C:nucleus"/>
    <property type="evidence" value="ECO:0007669"/>
    <property type="project" value="TreeGrafter"/>
</dbReference>
<evidence type="ECO:0000259" key="6">
    <source>
        <dbReference type="PROSITE" id="PS50245"/>
    </source>
</evidence>
<dbReference type="InterPro" id="IPR000938">
    <property type="entry name" value="CAP-Gly_domain"/>
</dbReference>
<dbReference type="InParanoid" id="A0A2T2ZVF7"/>
<dbReference type="Pfam" id="PF01302">
    <property type="entry name" value="CAP_GLY"/>
    <property type="match status" value="1"/>
</dbReference>
<dbReference type="SUPFAM" id="SSF74924">
    <property type="entry name" value="Cap-Gly domain"/>
    <property type="match status" value="1"/>
</dbReference>
<comment type="subcellular location">
    <subcellularLocation>
        <location evidence="1">Cytoplasm</location>
    </subcellularLocation>
</comment>
<name>A0A2T2ZVF7_9PEZI</name>
<evidence type="ECO:0000313" key="7">
    <source>
        <dbReference type="EMBL" id="PSR77791.1"/>
    </source>
</evidence>
<dbReference type="EMBL" id="KZ678637">
    <property type="protein sequence ID" value="PSR77791.1"/>
    <property type="molecule type" value="Genomic_DNA"/>
</dbReference>
<dbReference type="Proteomes" id="UP000241462">
    <property type="component" value="Unassembled WGS sequence"/>
</dbReference>
<feature type="domain" description="CAP-Gly" evidence="6">
    <location>
        <begin position="176"/>
        <end position="220"/>
    </location>
</feature>
<evidence type="ECO:0000313" key="8">
    <source>
        <dbReference type="Proteomes" id="UP000241462"/>
    </source>
</evidence>
<dbReference type="InterPro" id="IPR000626">
    <property type="entry name" value="Ubiquitin-like_dom"/>
</dbReference>
<keyword evidence="3" id="KW-0143">Chaperone</keyword>
<dbReference type="InterPro" id="IPR036859">
    <property type="entry name" value="CAP-Gly_dom_sf"/>
</dbReference>
<gene>
    <name evidence="7" type="ORF">BD289DRAFT_444865</name>
</gene>
<dbReference type="AlphaFoldDB" id="A0A2T2ZVF7"/>
<keyword evidence="8" id="KW-1185">Reference proteome</keyword>
<dbReference type="GO" id="GO:0031122">
    <property type="term" value="P:cytoplasmic microtubule organization"/>
    <property type="evidence" value="ECO:0007669"/>
    <property type="project" value="TreeGrafter"/>
</dbReference>
<keyword evidence="2" id="KW-0963">Cytoplasm</keyword>
<dbReference type="GO" id="GO:0007021">
    <property type="term" value="P:tubulin complex assembly"/>
    <property type="evidence" value="ECO:0007669"/>
    <property type="project" value="InterPro"/>
</dbReference>
<evidence type="ECO:0000259" key="5">
    <source>
        <dbReference type="PROSITE" id="PS50053"/>
    </source>
</evidence>
<dbReference type="GO" id="GO:0035371">
    <property type="term" value="C:microtubule plus-end"/>
    <property type="evidence" value="ECO:0007669"/>
    <property type="project" value="TreeGrafter"/>
</dbReference>
<evidence type="ECO:0000256" key="2">
    <source>
        <dbReference type="ARBA" id="ARBA00022490"/>
    </source>
</evidence>
<dbReference type="PANTHER" id="PTHR18916">
    <property type="entry name" value="DYNACTIN 1-RELATED MICROTUBULE-BINDING"/>
    <property type="match status" value="1"/>
</dbReference>
<dbReference type="STRING" id="2025994.A0A2T2ZVF7"/>
<dbReference type="GO" id="GO:0051010">
    <property type="term" value="F:microtubule plus-end binding"/>
    <property type="evidence" value="ECO:0007669"/>
    <property type="project" value="TreeGrafter"/>
</dbReference>
<sequence length="241" mass="26608">MADVPMRVVSDDTSSERRITPSWSISTLKAKLESVTGIPPSCQRLSLKVTGQQRVPLEAVDEDATYLASFGLVPYAELHVLDTRPPGARPNYTDTSGVEKYVMPEEEYAKKTDSVLAWKKAEKLGRFDPNAPDREQAKIAALQDEIRSRGIEVGRRCRVGGDDTRRGAVMHVGDVKEIPGASGAWVGVQLDEPMGKNDGSINGVRYWGEPSEMKHGVFVRPERVEVGDWPPMDDLGDMEEI</sequence>
<dbReference type="Gene3D" id="2.30.30.190">
    <property type="entry name" value="CAP Gly-rich-like domain"/>
    <property type="match status" value="1"/>
</dbReference>
<dbReference type="OrthoDB" id="5295208at2759"/>
<dbReference type="GO" id="GO:0007023">
    <property type="term" value="P:post-chaperonin tubulin folding pathway"/>
    <property type="evidence" value="ECO:0007669"/>
    <property type="project" value="InterPro"/>
</dbReference>
<accession>A0A2T2ZVF7</accession>
<dbReference type="SMART" id="SM01052">
    <property type="entry name" value="CAP_GLY"/>
    <property type="match status" value="1"/>
</dbReference>
<dbReference type="GO" id="GO:0043014">
    <property type="term" value="F:alpha-tubulin binding"/>
    <property type="evidence" value="ECO:0007669"/>
    <property type="project" value="InterPro"/>
</dbReference>
<evidence type="ECO:0000256" key="3">
    <source>
        <dbReference type="ARBA" id="ARBA00023186"/>
    </source>
</evidence>
<evidence type="ECO:0000256" key="1">
    <source>
        <dbReference type="ARBA" id="ARBA00004496"/>
    </source>
</evidence>
<dbReference type="PROSITE" id="PS50245">
    <property type="entry name" value="CAP_GLY_2"/>
    <property type="match status" value="1"/>
</dbReference>
<dbReference type="GO" id="GO:0005938">
    <property type="term" value="C:cell cortex"/>
    <property type="evidence" value="ECO:0007669"/>
    <property type="project" value="TreeGrafter"/>
</dbReference>